<evidence type="ECO:0000256" key="7">
    <source>
        <dbReference type="ARBA" id="ARBA00023065"/>
    </source>
</evidence>
<evidence type="ECO:0000256" key="8">
    <source>
        <dbReference type="ARBA" id="ARBA00023136"/>
    </source>
</evidence>
<evidence type="ECO:0000256" key="4">
    <source>
        <dbReference type="ARBA" id="ARBA00022475"/>
    </source>
</evidence>
<keyword evidence="7" id="KW-0406">Ion transport</keyword>
<feature type="transmembrane region" description="Helical" evidence="10">
    <location>
        <begin position="321"/>
        <end position="344"/>
    </location>
</feature>
<dbReference type="GO" id="GO:0006811">
    <property type="term" value="P:monoatomic ion transport"/>
    <property type="evidence" value="ECO:0007669"/>
    <property type="project" value="UniProtKB-KW"/>
</dbReference>
<keyword evidence="3" id="KW-0050">Antiport</keyword>
<feature type="transmembrane region" description="Helical" evidence="10">
    <location>
        <begin position="47"/>
        <end position="72"/>
    </location>
</feature>
<evidence type="ECO:0000256" key="9">
    <source>
        <dbReference type="ARBA" id="ARBA00031636"/>
    </source>
</evidence>
<dbReference type="STRING" id="261392.SAMN02745149_00014"/>
<dbReference type="GO" id="GO:0015297">
    <property type="term" value="F:antiporter activity"/>
    <property type="evidence" value="ECO:0007669"/>
    <property type="project" value="UniProtKB-KW"/>
</dbReference>
<feature type="transmembrane region" description="Helical" evidence="10">
    <location>
        <begin position="390"/>
        <end position="413"/>
    </location>
</feature>
<proteinExistence type="predicted"/>
<evidence type="ECO:0000313" key="11">
    <source>
        <dbReference type="EMBL" id="SJZ29513.1"/>
    </source>
</evidence>
<dbReference type="EMBL" id="FUWG01000002">
    <property type="protein sequence ID" value="SJZ29513.1"/>
    <property type="molecule type" value="Genomic_DNA"/>
</dbReference>
<feature type="transmembrane region" description="Helical" evidence="10">
    <location>
        <begin position="159"/>
        <end position="182"/>
    </location>
</feature>
<evidence type="ECO:0000313" key="12">
    <source>
        <dbReference type="Proteomes" id="UP000190423"/>
    </source>
</evidence>
<dbReference type="RefSeq" id="WP_078931944.1">
    <property type="nucleotide sequence ID" value="NZ_FUWG01000002.1"/>
</dbReference>
<reference evidence="11 12" key="1">
    <citation type="submission" date="2017-02" db="EMBL/GenBank/DDBJ databases">
        <authorList>
            <person name="Peterson S.W."/>
        </authorList>
    </citation>
    <scope>NUCLEOTIDE SEQUENCE [LARGE SCALE GENOMIC DNA]</scope>
    <source>
        <strain evidence="11 12">ATCC BAA-908</strain>
    </source>
</reference>
<keyword evidence="6 10" id="KW-1133">Transmembrane helix</keyword>
<keyword evidence="4" id="KW-1003">Cell membrane</keyword>
<dbReference type="Pfam" id="PF01554">
    <property type="entry name" value="MatE"/>
    <property type="match status" value="2"/>
</dbReference>
<evidence type="ECO:0000256" key="3">
    <source>
        <dbReference type="ARBA" id="ARBA00022449"/>
    </source>
</evidence>
<dbReference type="CDD" id="cd13134">
    <property type="entry name" value="MATE_like_8"/>
    <property type="match status" value="1"/>
</dbReference>
<keyword evidence="8 10" id="KW-0472">Membrane</keyword>
<dbReference type="GO" id="GO:0042910">
    <property type="term" value="F:xenobiotic transmembrane transporter activity"/>
    <property type="evidence" value="ECO:0007669"/>
    <property type="project" value="InterPro"/>
</dbReference>
<dbReference type="InterPro" id="IPR050222">
    <property type="entry name" value="MATE_MdtK"/>
</dbReference>
<dbReference type="AlphaFoldDB" id="A0A1T4JH78"/>
<feature type="transmembrane region" description="Helical" evidence="10">
    <location>
        <begin position="7"/>
        <end position="27"/>
    </location>
</feature>
<evidence type="ECO:0000256" key="10">
    <source>
        <dbReference type="SAM" id="Phobius"/>
    </source>
</evidence>
<evidence type="ECO:0000256" key="5">
    <source>
        <dbReference type="ARBA" id="ARBA00022692"/>
    </source>
</evidence>
<sequence length="448" mass="49182">MDFYRTVFKIALPIIMQNFLTSFVNMIDTVMVGQLGAVEIAAVGLGNQIFFVMNTVMFGVVSGGSIFMSQFWGKKDISRLRQTMGITVALAFAVSMLFTVLAAFFPEKCLSVYTNDVSVILHGASYLRVVSPCYFFFGISMAFGHALRSTEHVNLPMAATGISVLVNAIGNAAFIFGVSIGGTQIIPTMGIQGAAAATVFSRIVETVILTAVPVIKKYEIIGKLRGYLLTDFSFLGKYARICLPVLINESLWGFGISMQNSIFAHAGTDVIAAFNIRGTIDNLVWVFFIGTGNAAAILIGKKIGERNYDGARLLANKMARFMPCCAAVLAPLMIPLSFMLPYFFNVQPHITRMAAQMLYLVIFFYPFCAFNMCMIVGVCRSGGDTVFASFIDAGFMWLIALPLGFIAVLVFHWPYWALFLCVHTEDILKATAGFIRLKSGKWLHDLTE</sequence>
<comment type="subcellular location">
    <subcellularLocation>
        <location evidence="1">Cell membrane</location>
        <topology evidence="1">Multi-pass membrane protein</topology>
    </subcellularLocation>
</comment>
<dbReference type="GO" id="GO:0005886">
    <property type="term" value="C:plasma membrane"/>
    <property type="evidence" value="ECO:0007669"/>
    <property type="project" value="UniProtKB-SubCell"/>
</dbReference>
<dbReference type="InterPro" id="IPR048279">
    <property type="entry name" value="MdtK-like"/>
</dbReference>
<evidence type="ECO:0000256" key="2">
    <source>
        <dbReference type="ARBA" id="ARBA00022448"/>
    </source>
</evidence>
<feature type="transmembrane region" description="Helical" evidence="10">
    <location>
        <begin position="356"/>
        <end position="378"/>
    </location>
</feature>
<dbReference type="GeneID" id="78315338"/>
<feature type="transmembrane region" description="Helical" evidence="10">
    <location>
        <begin position="125"/>
        <end position="147"/>
    </location>
</feature>
<keyword evidence="5 10" id="KW-0812">Transmembrane</keyword>
<protein>
    <recommendedName>
        <fullName evidence="9">Multidrug-efflux transporter</fullName>
    </recommendedName>
</protein>
<feature type="transmembrane region" description="Helical" evidence="10">
    <location>
        <begin position="283"/>
        <end position="300"/>
    </location>
</feature>
<name>A0A1T4JH78_TREPO</name>
<dbReference type="PIRSF" id="PIRSF006603">
    <property type="entry name" value="DinF"/>
    <property type="match status" value="1"/>
</dbReference>
<feature type="transmembrane region" description="Helical" evidence="10">
    <location>
        <begin position="194"/>
        <end position="215"/>
    </location>
</feature>
<gene>
    <name evidence="11" type="ORF">SAMN02745149_00014</name>
</gene>
<organism evidence="11 12">
    <name type="scientific">Treponema porcinum</name>
    <dbReference type="NCBI Taxonomy" id="261392"/>
    <lineage>
        <taxon>Bacteria</taxon>
        <taxon>Pseudomonadati</taxon>
        <taxon>Spirochaetota</taxon>
        <taxon>Spirochaetia</taxon>
        <taxon>Spirochaetales</taxon>
        <taxon>Treponemataceae</taxon>
        <taxon>Treponema</taxon>
    </lineage>
</organism>
<dbReference type="PANTHER" id="PTHR43298:SF2">
    <property type="entry name" value="FMN_FAD EXPORTER YEEO-RELATED"/>
    <property type="match status" value="1"/>
</dbReference>
<dbReference type="OrthoDB" id="9780160at2"/>
<accession>A0A1T4JH78</accession>
<feature type="transmembrane region" description="Helical" evidence="10">
    <location>
        <begin position="84"/>
        <end position="105"/>
    </location>
</feature>
<dbReference type="InterPro" id="IPR002528">
    <property type="entry name" value="MATE_fam"/>
</dbReference>
<evidence type="ECO:0000256" key="6">
    <source>
        <dbReference type="ARBA" id="ARBA00022989"/>
    </source>
</evidence>
<keyword evidence="12" id="KW-1185">Reference proteome</keyword>
<dbReference type="PANTHER" id="PTHR43298">
    <property type="entry name" value="MULTIDRUG RESISTANCE PROTEIN NORM-RELATED"/>
    <property type="match status" value="1"/>
</dbReference>
<dbReference type="NCBIfam" id="TIGR00797">
    <property type="entry name" value="matE"/>
    <property type="match status" value="1"/>
</dbReference>
<dbReference type="Proteomes" id="UP000190423">
    <property type="component" value="Unassembled WGS sequence"/>
</dbReference>
<keyword evidence="2" id="KW-0813">Transport</keyword>
<evidence type="ECO:0000256" key="1">
    <source>
        <dbReference type="ARBA" id="ARBA00004651"/>
    </source>
</evidence>